<comment type="catalytic activity">
    <reaction evidence="1">
        <text>ATP + protein L-histidine = ADP + protein N-phospho-L-histidine.</text>
        <dbReference type="EC" id="2.7.13.3"/>
    </reaction>
</comment>
<dbReference type="InterPro" id="IPR005467">
    <property type="entry name" value="His_kinase_dom"/>
</dbReference>
<dbReference type="FunFam" id="1.10.287.130:FF:000004">
    <property type="entry name" value="Ethylene receptor 1"/>
    <property type="match status" value="1"/>
</dbReference>
<dbReference type="PROSITE" id="PS50110">
    <property type="entry name" value="RESPONSE_REGULATORY"/>
    <property type="match status" value="1"/>
</dbReference>
<sequence length="744" mass="81629">MKLATGNVQARNGYRLSRIQVPELEKTSCDGHNTCLGTVFWIILCMMDLDDAIDFLPEPAGTGVAADGLIPLPAATDPAMQDAWKVLVVDDDVEVHHITRIIFSDFSFRSRPVRMLSAYSARQAVSLLEQNRDIALMLLDVVMETENSGLELVSHVRDVMKLDAMRIVLRTGQPGQAPERDVVMRYDINDYKSKTELTAQKLLTLTISALRAYEAIEALENSRRVLADSNVALEQMVEERTRALSASEAHYRAVLDAVPEGVLVTDDQGAILSASPVAAAIFRSSSLVHNGLSLKDLVAPPHSTDVLRTFAECRAGRVMPQQWTEAREVTGQRPDGSVFPMDLSISRMEHQGILEFVATVRDVTQRHQYQETLRQARLDAEQAARAKSDFLAVMSHEIRTPLNGILGMAQILRDDLDDEHLKELSDLILRSGESLLKVLNDILDFSKLESGHFDLETVRFVPRDMIRDVMALMAGAAAERDISLSWDAEGPVDLPVFGDPSRLRQVLLNLLSNALKFTEKGYVCLHAEAAVVPAEEEHADDDYGSMLLDLRVVDSGIGIPGEQLDRLFEHFSQADSSISRRFGGTGLGLAICRKIVGAMNGRITVHSQEGQGSSFTVRVMLPCAPTEDSNPDRVEGADGRSHTLDYTILDHLDRALGSEQVDVLLDIFLDDVRALCGGASTRDGTLSVTDLQLTARRMGCQKLAELLVAGGPDGAVLKQALDETLGALALRGKQRSDLSPLTHM</sequence>
<dbReference type="AlphaFoldDB" id="A0A143DE47"/>
<reference evidence="17 18" key="1">
    <citation type="submission" date="2016-02" db="EMBL/GenBank/DDBJ databases">
        <title>Complete Genome of H5569, the type strain of the newly described species Haematospirillium jordaniae.</title>
        <authorList>
            <person name="Nicholson A.C."/>
            <person name="Humrighouse B.W."/>
            <person name="Loparov V."/>
            <person name="McQuiston J.R."/>
        </authorList>
    </citation>
    <scope>NUCLEOTIDE SEQUENCE [LARGE SCALE GENOMIC DNA]</scope>
    <source>
        <strain evidence="17 18">H5569</strain>
    </source>
</reference>
<dbReference type="SMART" id="SM00091">
    <property type="entry name" value="PAS"/>
    <property type="match status" value="1"/>
</dbReference>
<dbReference type="SMART" id="SM00388">
    <property type="entry name" value="HisKA"/>
    <property type="match status" value="1"/>
</dbReference>
<dbReference type="SUPFAM" id="SSF55874">
    <property type="entry name" value="ATPase domain of HSP90 chaperone/DNA topoisomerase II/histidine kinase"/>
    <property type="match status" value="1"/>
</dbReference>
<dbReference type="InterPro" id="IPR036890">
    <property type="entry name" value="HATPase_C_sf"/>
</dbReference>
<dbReference type="GO" id="GO:0000155">
    <property type="term" value="F:phosphorelay sensor kinase activity"/>
    <property type="evidence" value="ECO:0007669"/>
    <property type="project" value="InterPro"/>
</dbReference>
<dbReference type="GO" id="GO:0016020">
    <property type="term" value="C:membrane"/>
    <property type="evidence" value="ECO:0007669"/>
    <property type="project" value="UniProtKB-SubCell"/>
</dbReference>
<dbReference type="Proteomes" id="UP000076066">
    <property type="component" value="Chromosome"/>
</dbReference>
<dbReference type="SMART" id="SM00387">
    <property type="entry name" value="HATPase_c"/>
    <property type="match status" value="1"/>
</dbReference>
<dbReference type="SMART" id="SM00086">
    <property type="entry name" value="PAC"/>
    <property type="match status" value="1"/>
</dbReference>
<evidence type="ECO:0000256" key="1">
    <source>
        <dbReference type="ARBA" id="ARBA00000085"/>
    </source>
</evidence>
<keyword evidence="4 13" id="KW-0597">Phosphoprotein</keyword>
<dbReference type="CDD" id="cd00130">
    <property type="entry name" value="PAS"/>
    <property type="match status" value="1"/>
</dbReference>
<dbReference type="EC" id="2.7.13.3" evidence="3"/>
<evidence type="ECO:0000256" key="10">
    <source>
        <dbReference type="ARBA" id="ARBA00022989"/>
    </source>
</evidence>
<dbReference type="Gene3D" id="3.40.50.2300">
    <property type="match status" value="1"/>
</dbReference>
<dbReference type="Gene3D" id="3.30.565.10">
    <property type="entry name" value="Histidine kinase-like ATPase, C-terminal domain"/>
    <property type="match status" value="1"/>
</dbReference>
<dbReference type="PROSITE" id="PS50109">
    <property type="entry name" value="HIS_KIN"/>
    <property type="match status" value="1"/>
</dbReference>
<evidence type="ECO:0000259" key="14">
    <source>
        <dbReference type="PROSITE" id="PS50109"/>
    </source>
</evidence>
<dbReference type="Pfam" id="PF00512">
    <property type="entry name" value="HisKA"/>
    <property type="match status" value="1"/>
</dbReference>
<evidence type="ECO:0000259" key="15">
    <source>
        <dbReference type="PROSITE" id="PS50110"/>
    </source>
</evidence>
<dbReference type="Pfam" id="PF02518">
    <property type="entry name" value="HATPase_c"/>
    <property type="match status" value="1"/>
</dbReference>
<feature type="domain" description="Histidine kinase" evidence="14">
    <location>
        <begin position="393"/>
        <end position="623"/>
    </location>
</feature>
<dbReference type="PRINTS" id="PR00344">
    <property type="entry name" value="BCTRLSENSOR"/>
</dbReference>
<feature type="domain" description="PAC" evidence="16">
    <location>
        <begin position="325"/>
        <end position="375"/>
    </location>
</feature>
<evidence type="ECO:0000256" key="8">
    <source>
        <dbReference type="ARBA" id="ARBA00022777"/>
    </source>
</evidence>
<dbReference type="InterPro" id="IPR003594">
    <property type="entry name" value="HATPase_dom"/>
</dbReference>
<dbReference type="NCBIfam" id="TIGR00229">
    <property type="entry name" value="sensory_box"/>
    <property type="match status" value="1"/>
</dbReference>
<dbReference type="InterPro" id="IPR035965">
    <property type="entry name" value="PAS-like_dom_sf"/>
</dbReference>
<dbReference type="CDD" id="cd00082">
    <property type="entry name" value="HisKA"/>
    <property type="match status" value="1"/>
</dbReference>
<evidence type="ECO:0000256" key="7">
    <source>
        <dbReference type="ARBA" id="ARBA00022741"/>
    </source>
</evidence>
<dbReference type="InterPro" id="IPR036097">
    <property type="entry name" value="HisK_dim/P_sf"/>
</dbReference>
<evidence type="ECO:0000256" key="12">
    <source>
        <dbReference type="ARBA" id="ARBA00023136"/>
    </source>
</evidence>
<evidence type="ECO:0000256" key="3">
    <source>
        <dbReference type="ARBA" id="ARBA00012438"/>
    </source>
</evidence>
<feature type="modified residue" description="4-aspartylphosphate" evidence="13">
    <location>
        <position position="140"/>
    </location>
</feature>
<dbReference type="FunFam" id="3.30.565.10:FF:000010">
    <property type="entry name" value="Sensor histidine kinase RcsC"/>
    <property type="match status" value="1"/>
</dbReference>
<keyword evidence="9" id="KW-0067">ATP-binding</keyword>
<protein>
    <recommendedName>
        <fullName evidence="3">histidine kinase</fullName>
        <ecNumber evidence="3">2.7.13.3</ecNumber>
    </recommendedName>
</protein>
<evidence type="ECO:0000256" key="5">
    <source>
        <dbReference type="ARBA" id="ARBA00022679"/>
    </source>
</evidence>
<dbReference type="Gene3D" id="1.10.287.130">
    <property type="match status" value="1"/>
</dbReference>
<dbReference type="EMBL" id="CP014525">
    <property type="protein sequence ID" value="AMW34997.1"/>
    <property type="molecule type" value="Genomic_DNA"/>
</dbReference>
<evidence type="ECO:0000256" key="4">
    <source>
        <dbReference type="ARBA" id="ARBA00022553"/>
    </source>
</evidence>
<dbReference type="GO" id="GO:0005524">
    <property type="term" value="F:ATP binding"/>
    <property type="evidence" value="ECO:0007669"/>
    <property type="project" value="UniProtKB-KW"/>
</dbReference>
<gene>
    <name evidence="17" type="ORF">AY555_07195</name>
</gene>
<dbReference type="KEGG" id="hjo:AY555_07195"/>
<keyword evidence="18" id="KW-1185">Reference proteome</keyword>
<dbReference type="SUPFAM" id="SSF52172">
    <property type="entry name" value="CheY-like"/>
    <property type="match status" value="1"/>
</dbReference>
<name>A0A143DE47_9PROT</name>
<dbReference type="CDD" id="cd16922">
    <property type="entry name" value="HATPase_EvgS-ArcB-TorS-like"/>
    <property type="match status" value="1"/>
</dbReference>
<keyword evidence="7" id="KW-0547">Nucleotide-binding</keyword>
<dbReference type="InterPro" id="IPR011006">
    <property type="entry name" value="CheY-like_superfamily"/>
</dbReference>
<proteinExistence type="predicted"/>
<evidence type="ECO:0000256" key="11">
    <source>
        <dbReference type="ARBA" id="ARBA00023012"/>
    </source>
</evidence>
<dbReference type="OrthoDB" id="7326651at2"/>
<dbReference type="PROSITE" id="PS50113">
    <property type="entry name" value="PAC"/>
    <property type="match status" value="1"/>
</dbReference>
<comment type="subcellular location">
    <subcellularLocation>
        <location evidence="2">Membrane</location>
    </subcellularLocation>
</comment>
<evidence type="ECO:0000256" key="9">
    <source>
        <dbReference type="ARBA" id="ARBA00022840"/>
    </source>
</evidence>
<dbReference type="STRING" id="1549855.AY555_07195"/>
<accession>A0A143DE47</accession>
<dbReference type="Pfam" id="PF00989">
    <property type="entry name" value="PAS"/>
    <property type="match status" value="1"/>
</dbReference>
<evidence type="ECO:0000256" key="2">
    <source>
        <dbReference type="ARBA" id="ARBA00004370"/>
    </source>
</evidence>
<keyword evidence="5" id="KW-0808">Transferase</keyword>
<dbReference type="SUPFAM" id="SSF47384">
    <property type="entry name" value="Homodimeric domain of signal transducing histidine kinase"/>
    <property type="match status" value="1"/>
</dbReference>
<evidence type="ECO:0000256" key="6">
    <source>
        <dbReference type="ARBA" id="ARBA00022692"/>
    </source>
</evidence>
<dbReference type="InterPro" id="IPR013767">
    <property type="entry name" value="PAS_fold"/>
</dbReference>
<organism evidence="17 18">
    <name type="scientific">Haematospirillum jordaniae</name>
    <dbReference type="NCBI Taxonomy" id="1549855"/>
    <lineage>
        <taxon>Bacteria</taxon>
        <taxon>Pseudomonadati</taxon>
        <taxon>Pseudomonadota</taxon>
        <taxon>Alphaproteobacteria</taxon>
        <taxon>Rhodospirillales</taxon>
        <taxon>Novispirillaceae</taxon>
        <taxon>Haematospirillum</taxon>
    </lineage>
</organism>
<dbReference type="InterPro" id="IPR000700">
    <property type="entry name" value="PAS-assoc_C"/>
</dbReference>
<dbReference type="SUPFAM" id="SSF55785">
    <property type="entry name" value="PYP-like sensor domain (PAS domain)"/>
    <property type="match status" value="1"/>
</dbReference>
<dbReference type="InterPro" id="IPR001610">
    <property type="entry name" value="PAC"/>
</dbReference>
<keyword evidence="8" id="KW-0418">Kinase</keyword>
<evidence type="ECO:0000259" key="16">
    <source>
        <dbReference type="PROSITE" id="PS50113"/>
    </source>
</evidence>
<dbReference type="InterPro" id="IPR004358">
    <property type="entry name" value="Sig_transdc_His_kin-like_C"/>
</dbReference>
<feature type="domain" description="Response regulatory" evidence="15">
    <location>
        <begin position="85"/>
        <end position="209"/>
    </location>
</feature>
<keyword evidence="10" id="KW-1133">Transmembrane helix</keyword>
<dbReference type="Gene3D" id="3.30.450.20">
    <property type="entry name" value="PAS domain"/>
    <property type="match status" value="1"/>
</dbReference>
<evidence type="ECO:0000313" key="17">
    <source>
        <dbReference type="EMBL" id="AMW34997.1"/>
    </source>
</evidence>
<dbReference type="InterPro" id="IPR000014">
    <property type="entry name" value="PAS"/>
</dbReference>
<evidence type="ECO:0000256" key="13">
    <source>
        <dbReference type="PROSITE-ProRule" id="PRU00169"/>
    </source>
</evidence>
<keyword evidence="11" id="KW-0902">Two-component regulatory system</keyword>
<keyword evidence="6" id="KW-0812">Transmembrane</keyword>
<dbReference type="PANTHER" id="PTHR43047">
    <property type="entry name" value="TWO-COMPONENT HISTIDINE PROTEIN KINASE"/>
    <property type="match status" value="1"/>
</dbReference>
<evidence type="ECO:0000313" key="18">
    <source>
        <dbReference type="Proteomes" id="UP000076066"/>
    </source>
</evidence>
<keyword evidence="12" id="KW-0472">Membrane</keyword>
<dbReference type="InterPro" id="IPR003661">
    <property type="entry name" value="HisK_dim/P_dom"/>
</dbReference>
<dbReference type="InterPro" id="IPR001789">
    <property type="entry name" value="Sig_transdc_resp-reg_receiver"/>
</dbReference>